<name>A0AAD3CIF1_9STRA</name>
<gene>
    <name evidence="1" type="ORF">CTEN210_02922</name>
</gene>
<dbReference type="EMBL" id="BLLK01000022">
    <property type="protein sequence ID" value="GFH46448.1"/>
    <property type="molecule type" value="Genomic_DNA"/>
</dbReference>
<comment type="caution">
    <text evidence="1">The sequence shown here is derived from an EMBL/GenBank/DDBJ whole genome shotgun (WGS) entry which is preliminary data.</text>
</comment>
<accession>A0AAD3CIF1</accession>
<keyword evidence="2" id="KW-1185">Reference proteome</keyword>
<dbReference type="Proteomes" id="UP001054902">
    <property type="component" value="Unassembled WGS sequence"/>
</dbReference>
<protein>
    <submittedName>
        <fullName evidence="1">Uncharacterized protein</fullName>
    </submittedName>
</protein>
<organism evidence="1 2">
    <name type="scientific">Chaetoceros tenuissimus</name>
    <dbReference type="NCBI Taxonomy" id="426638"/>
    <lineage>
        <taxon>Eukaryota</taxon>
        <taxon>Sar</taxon>
        <taxon>Stramenopiles</taxon>
        <taxon>Ochrophyta</taxon>
        <taxon>Bacillariophyta</taxon>
        <taxon>Coscinodiscophyceae</taxon>
        <taxon>Chaetocerotophycidae</taxon>
        <taxon>Chaetocerotales</taxon>
        <taxon>Chaetocerotaceae</taxon>
        <taxon>Chaetoceros</taxon>
    </lineage>
</organism>
<sequence>MNESRKSSPSVLLVFQLQVGKMDSYLGRPLCRHLKLKLFLENTETLEIGNLQHYNRVITCIYLELELEFVFIHTALTSFHKLQFKGIMTISLVQKFTFPEGTHEETKHTFDSTNCTEARIGLPLNQEPVKPQGGDYTYSGMHDHGPLVEPKEGGDFALLVDVVQKAKEGSDALLTKIIEEEKKNAKGERINKKQKTDS</sequence>
<evidence type="ECO:0000313" key="1">
    <source>
        <dbReference type="EMBL" id="GFH46448.1"/>
    </source>
</evidence>
<reference evidence="1 2" key="1">
    <citation type="journal article" date="2021" name="Sci. Rep.">
        <title>The genome of the diatom Chaetoceros tenuissimus carries an ancient integrated fragment of an extant virus.</title>
        <authorList>
            <person name="Hongo Y."/>
            <person name="Kimura K."/>
            <person name="Takaki Y."/>
            <person name="Yoshida Y."/>
            <person name="Baba S."/>
            <person name="Kobayashi G."/>
            <person name="Nagasaki K."/>
            <person name="Hano T."/>
            <person name="Tomaru Y."/>
        </authorList>
    </citation>
    <scope>NUCLEOTIDE SEQUENCE [LARGE SCALE GENOMIC DNA]</scope>
    <source>
        <strain evidence="1 2">NIES-3715</strain>
    </source>
</reference>
<proteinExistence type="predicted"/>
<dbReference type="AlphaFoldDB" id="A0AAD3CIF1"/>
<evidence type="ECO:0000313" key="2">
    <source>
        <dbReference type="Proteomes" id="UP001054902"/>
    </source>
</evidence>